<organism evidence="3 4">
    <name type="scientific">Paraglomus occultum</name>
    <dbReference type="NCBI Taxonomy" id="144539"/>
    <lineage>
        <taxon>Eukaryota</taxon>
        <taxon>Fungi</taxon>
        <taxon>Fungi incertae sedis</taxon>
        <taxon>Mucoromycota</taxon>
        <taxon>Glomeromycotina</taxon>
        <taxon>Glomeromycetes</taxon>
        <taxon>Paraglomerales</taxon>
        <taxon>Paraglomeraceae</taxon>
        <taxon>Paraglomus</taxon>
    </lineage>
</organism>
<dbReference type="AlphaFoldDB" id="A0A9N9FPU5"/>
<dbReference type="Gene3D" id="3.40.50.150">
    <property type="entry name" value="Vaccinia Virus protein VP39"/>
    <property type="match status" value="1"/>
</dbReference>
<dbReference type="InterPro" id="IPR041698">
    <property type="entry name" value="Methyltransf_25"/>
</dbReference>
<sequence length="346" mass="38913">MGNNVSSTISAKARRRRFKLSSRSSAASLSTTTSLSTTLSSDTKTSSGKGSVTSDGYNDGISKVLDADNEKLLDYFHIMHYMLKNSWNVSKRGGSEERTDGNFSAPLQEELKSGITVLDVGCGPGTWILDMASTFMRSNFIGIDISPAYPTQIKPANTEFLTCDVLEGLPFEDDFFDFVYLRFLNKAFTREEWDTTLLNELLRVTKPGGWIETMEQGVEVIDPTPTLAITWKAGRQLLEDRGVFVGLAYELEHLLNAHPQTSKAVMEEIEHKVGPWGGKDGEIWASHLIQSLEAASPSIIDHLKWTSEEYQVFWKDYVKQLNDPKCRTKTTTYRVFCQKRNYDEKA</sequence>
<dbReference type="Pfam" id="PF13649">
    <property type="entry name" value="Methyltransf_25"/>
    <property type="match status" value="1"/>
</dbReference>
<reference evidence="3" key="1">
    <citation type="submission" date="2021-06" db="EMBL/GenBank/DDBJ databases">
        <authorList>
            <person name="Kallberg Y."/>
            <person name="Tangrot J."/>
            <person name="Rosling A."/>
        </authorList>
    </citation>
    <scope>NUCLEOTIDE SEQUENCE</scope>
    <source>
        <strain evidence="3">IA702</strain>
    </source>
</reference>
<evidence type="ECO:0000313" key="4">
    <source>
        <dbReference type="Proteomes" id="UP000789572"/>
    </source>
</evidence>
<keyword evidence="4" id="KW-1185">Reference proteome</keyword>
<feature type="compositionally biased region" description="Low complexity" evidence="1">
    <location>
        <begin position="21"/>
        <end position="53"/>
    </location>
</feature>
<gene>
    <name evidence="3" type="ORF">POCULU_LOCUS5048</name>
</gene>
<protein>
    <submittedName>
        <fullName evidence="3">978_t:CDS:1</fullName>
    </submittedName>
</protein>
<evidence type="ECO:0000313" key="3">
    <source>
        <dbReference type="EMBL" id="CAG8551580.1"/>
    </source>
</evidence>
<dbReference type="SUPFAM" id="SSF53335">
    <property type="entry name" value="S-adenosyl-L-methionine-dependent methyltransferases"/>
    <property type="match status" value="1"/>
</dbReference>
<feature type="region of interest" description="Disordered" evidence="1">
    <location>
        <begin position="1"/>
        <end position="53"/>
    </location>
</feature>
<dbReference type="OrthoDB" id="2013972at2759"/>
<proteinExistence type="predicted"/>
<evidence type="ECO:0000256" key="1">
    <source>
        <dbReference type="SAM" id="MobiDB-lite"/>
    </source>
</evidence>
<dbReference type="GO" id="GO:0008168">
    <property type="term" value="F:methyltransferase activity"/>
    <property type="evidence" value="ECO:0007669"/>
    <property type="project" value="TreeGrafter"/>
</dbReference>
<dbReference type="Proteomes" id="UP000789572">
    <property type="component" value="Unassembled WGS sequence"/>
</dbReference>
<dbReference type="EMBL" id="CAJVPJ010000719">
    <property type="protein sequence ID" value="CAG8551580.1"/>
    <property type="molecule type" value="Genomic_DNA"/>
</dbReference>
<dbReference type="PANTHER" id="PTHR43591">
    <property type="entry name" value="METHYLTRANSFERASE"/>
    <property type="match status" value="1"/>
</dbReference>
<dbReference type="CDD" id="cd02440">
    <property type="entry name" value="AdoMet_MTases"/>
    <property type="match status" value="1"/>
</dbReference>
<accession>A0A9N9FPU5</accession>
<name>A0A9N9FPU5_9GLOM</name>
<dbReference type="InterPro" id="IPR029063">
    <property type="entry name" value="SAM-dependent_MTases_sf"/>
</dbReference>
<evidence type="ECO:0000259" key="2">
    <source>
        <dbReference type="Pfam" id="PF13649"/>
    </source>
</evidence>
<feature type="domain" description="Methyltransferase" evidence="2">
    <location>
        <begin position="117"/>
        <end position="209"/>
    </location>
</feature>
<comment type="caution">
    <text evidence="3">The sequence shown here is derived from an EMBL/GenBank/DDBJ whole genome shotgun (WGS) entry which is preliminary data.</text>
</comment>
<dbReference type="PANTHER" id="PTHR43591:SF24">
    <property type="entry name" value="2-METHOXY-6-POLYPRENYL-1,4-BENZOQUINOL METHYLASE, MITOCHONDRIAL"/>
    <property type="match status" value="1"/>
</dbReference>